<dbReference type="InterPro" id="IPR036034">
    <property type="entry name" value="PDZ_sf"/>
</dbReference>
<proteinExistence type="inferred from homology"/>
<dbReference type="InterPro" id="IPR001478">
    <property type="entry name" value="PDZ"/>
</dbReference>
<dbReference type="SUPFAM" id="SSF52096">
    <property type="entry name" value="ClpP/crotonase"/>
    <property type="match status" value="1"/>
</dbReference>
<dbReference type="PANTHER" id="PTHR32060">
    <property type="entry name" value="TAIL-SPECIFIC PROTEASE"/>
    <property type="match status" value="1"/>
</dbReference>
<dbReference type="SUPFAM" id="SSF50156">
    <property type="entry name" value="PDZ domain-like"/>
    <property type="match status" value="1"/>
</dbReference>
<keyword evidence="4 5" id="KW-0720">Serine protease</keyword>
<keyword evidence="6" id="KW-0732">Signal</keyword>
<dbReference type="Gene3D" id="3.30.750.44">
    <property type="match status" value="1"/>
</dbReference>
<evidence type="ECO:0000259" key="7">
    <source>
        <dbReference type="PROSITE" id="PS50106"/>
    </source>
</evidence>
<accession>A0ABW0R3Q3</accession>
<dbReference type="Pfam" id="PF03572">
    <property type="entry name" value="Peptidase_S41"/>
    <property type="match status" value="1"/>
</dbReference>
<reference evidence="9" key="1">
    <citation type="journal article" date="2019" name="Int. J. Syst. Evol. Microbiol.">
        <title>The Global Catalogue of Microorganisms (GCM) 10K type strain sequencing project: providing services to taxonomists for standard genome sequencing and annotation.</title>
        <authorList>
            <consortium name="The Broad Institute Genomics Platform"/>
            <consortium name="The Broad Institute Genome Sequencing Center for Infectious Disease"/>
            <person name="Wu L."/>
            <person name="Ma J."/>
        </authorList>
    </citation>
    <scope>NUCLEOTIDE SEQUENCE [LARGE SCALE GENOMIC DNA]</scope>
    <source>
        <strain evidence="9">CGMCC 1.18578</strain>
    </source>
</reference>
<dbReference type="SMART" id="SM00228">
    <property type="entry name" value="PDZ"/>
    <property type="match status" value="1"/>
</dbReference>
<dbReference type="RefSeq" id="WP_378113828.1">
    <property type="nucleotide sequence ID" value="NZ_JBHSNC010000056.1"/>
</dbReference>
<evidence type="ECO:0000313" key="8">
    <source>
        <dbReference type="EMBL" id="MFC5531869.1"/>
    </source>
</evidence>
<comment type="caution">
    <text evidence="8">The sequence shown here is derived from an EMBL/GenBank/DDBJ whole genome shotgun (WGS) entry which is preliminary data.</text>
</comment>
<evidence type="ECO:0000256" key="3">
    <source>
        <dbReference type="ARBA" id="ARBA00022801"/>
    </source>
</evidence>
<evidence type="ECO:0000256" key="2">
    <source>
        <dbReference type="ARBA" id="ARBA00022670"/>
    </source>
</evidence>
<evidence type="ECO:0000256" key="4">
    <source>
        <dbReference type="ARBA" id="ARBA00022825"/>
    </source>
</evidence>
<dbReference type="InterPro" id="IPR005151">
    <property type="entry name" value="Tail-specific_protease"/>
</dbReference>
<dbReference type="NCBIfam" id="TIGR00225">
    <property type="entry name" value="prc"/>
    <property type="match status" value="1"/>
</dbReference>
<dbReference type="Pfam" id="PF17820">
    <property type="entry name" value="PDZ_6"/>
    <property type="match status" value="1"/>
</dbReference>
<comment type="similarity">
    <text evidence="1 5">Belongs to the peptidase S41A family.</text>
</comment>
<dbReference type="SMART" id="SM00245">
    <property type="entry name" value="TSPc"/>
    <property type="match status" value="1"/>
</dbReference>
<gene>
    <name evidence="8" type="ORF">ACFPQ4_20840</name>
</gene>
<sequence>MIRMRKWKSPLAVVLSLALTLGWTSAALADTPEQVKEVRQLLLDYHYGKPTEQSLSSDNIDEMIATLKDPYTQYYDNKEWKAFNSVLEKTFVGIGIVMREEKGAVYVDEVIAGSPAESVGIVAGDKLTSSGGKSLSGKTTAEIQQLLLGEEGTKLSLSVTRAGMKLDFIIVRQQLHLPTVTSNMLGDGVGYLSLSGFTSDAAEEVKKQLSALEAKGLKSLVFDLRDNGGGYVDTAQKIAGLFLESGVLAYMRDRDDNDSPLDVRGSRKRYPIAVLVNGNSASASELLAGALQDYGVASLVGTQTYGKGVVQSIVSLKSGGVLKLTIRQYFTPSEHKVDKVGLTPDVVVQDPASQLVEAYRMMGGRKVVLTANKDVVTMDGIRTAEPSAALKNGKGDWYVNIRMGASVAGAKLKYDADKHVFTLTKGKTVHTIPTNDAHLVVKNGRTLIDIKMLQRWYPGFSYSVSGETLKLTAAG</sequence>
<evidence type="ECO:0000313" key="9">
    <source>
        <dbReference type="Proteomes" id="UP001596108"/>
    </source>
</evidence>
<name>A0ABW0R3Q3_9BACL</name>
<organism evidence="8 9">
    <name type="scientific">Cohnella yongneupensis</name>
    <dbReference type="NCBI Taxonomy" id="425006"/>
    <lineage>
        <taxon>Bacteria</taxon>
        <taxon>Bacillati</taxon>
        <taxon>Bacillota</taxon>
        <taxon>Bacilli</taxon>
        <taxon>Bacillales</taxon>
        <taxon>Paenibacillaceae</taxon>
        <taxon>Cohnella</taxon>
    </lineage>
</organism>
<dbReference type="CDD" id="cd06782">
    <property type="entry name" value="cpPDZ_CPP-like"/>
    <property type="match status" value="1"/>
</dbReference>
<evidence type="ECO:0000256" key="5">
    <source>
        <dbReference type="RuleBase" id="RU004404"/>
    </source>
</evidence>
<evidence type="ECO:0000256" key="6">
    <source>
        <dbReference type="SAM" id="SignalP"/>
    </source>
</evidence>
<protein>
    <submittedName>
        <fullName evidence="8">S41 family peptidase</fullName>
    </submittedName>
</protein>
<keyword evidence="9" id="KW-1185">Reference proteome</keyword>
<evidence type="ECO:0000256" key="1">
    <source>
        <dbReference type="ARBA" id="ARBA00009179"/>
    </source>
</evidence>
<feature type="chain" id="PRO_5047146783" evidence="6">
    <location>
        <begin position="30"/>
        <end position="475"/>
    </location>
</feature>
<keyword evidence="3 5" id="KW-0378">Hydrolase</keyword>
<dbReference type="EMBL" id="JBHSNC010000056">
    <property type="protein sequence ID" value="MFC5531869.1"/>
    <property type="molecule type" value="Genomic_DNA"/>
</dbReference>
<dbReference type="InterPro" id="IPR004447">
    <property type="entry name" value="Peptidase_S41A"/>
</dbReference>
<dbReference type="PANTHER" id="PTHR32060:SF30">
    <property type="entry name" value="CARBOXY-TERMINAL PROCESSING PROTEASE CTPA"/>
    <property type="match status" value="1"/>
</dbReference>
<feature type="signal peptide" evidence="6">
    <location>
        <begin position="1"/>
        <end position="29"/>
    </location>
</feature>
<dbReference type="Proteomes" id="UP001596108">
    <property type="component" value="Unassembled WGS sequence"/>
</dbReference>
<dbReference type="InterPro" id="IPR041489">
    <property type="entry name" value="PDZ_6"/>
</dbReference>
<dbReference type="InterPro" id="IPR029045">
    <property type="entry name" value="ClpP/crotonase-like_dom_sf"/>
</dbReference>
<keyword evidence="2 5" id="KW-0645">Protease</keyword>
<dbReference type="PROSITE" id="PS50106">
    <property type="entry name" value="PDZ"/>
    <property type="match status" value="1"/>
</dbReference>
<dbReference type="CDD" id="cd07560">
    <property type="entry name" value="Peptidase_S41_CPP"/>
    <property type="match status" value="1"/>
</dbReference>
<dbReference type="Gene3D" id="3.90.226.10">
    <property type="entry name" value="2-enoyl-CoA Hydratase, Chain A, domain 1"/>
    <property type="match status" value="1"/>
</dbReference>
<dbReference type="Gene3D" id="2.30.42.10">
    <property type="match status" value="1"/>
</dbReference>
<feature type="domain" description="PDZ" evidence="7">
    <location>
        <begin position="84"/>
        <end position="147"/>
    </location>
</feature>